<keyword evidence="3" id="KW-1185">Reference proteome</keyword>
<dbReference type="Proteomes" id="UP000243459">
    <property type="component" value="Chromosome 2"/>
</dbReference>
<organism evidence="2 3">
    <name type="scientific">Asparagus officinalis</name>
    <name type="common">Garden asparagus</name>
    <dbReference type="NCBI Taxonomy" id="4686"/>
    <lineage>
        <taxon>Eukaryota</taxon>
        <taxon>Viridiplantae</taxon>
        <taxon>Streptophyta</taxon>
        <taxon>Embryophyta</taxon>
        <taxon>Tracheophyta</taxon>
        <taxon>Spermatophyta</taxon>
        <taxon>Magnoliopsida</taxon>
        <taxon>Liliopsida</taxon>
        <taxon>Asparagales</taxon>
        <taxon>Asparagaceae</taxon>
        <taxon>Asparagoideae</taxon>
        <taxon>Asparagus</taxon>
    </lineage>
</organism>
<dbReference type="Gramene" id="ONK78659">
    <property type="protein sequence ID" value="ONK78659"/>
    <property type="gene ID" value="A4U43_C02F21110"/>
</dbReference>
<feature type="region of interest" description="Disordered" evidence="1">
    <location>
        <begin position="1"/>
        <end position="73"/>
    </location>
</feature>
<accession>A0A5P1FNX4</accession>
<sequence>MIKFLRRLPAPASPAPPPAPQPPHPQAAAHVSIAPTGSTADLGPEHHRRRGSTESRAGVGERPAHPSDEPLHQLQCAEEGQHTVLPPRGLVLQLPPRGPGQPLLPRLLADHAVPELERGAKVTYMPLYLARNYHYAIETLPSFVTRSFFPSSAEGFNLWP</sequence>
<reference evidence="3" key="1">
    <citation type="journal article" date="2017" name="Nat. Commun.">
        <title>The asparagus genome sheds light on the origin and evolution of a young Y chromosome.</title>
        <authorList>
            <person name="Harkess A."/>
            <person name="Zhou J."/>
            <person name="Xu C."/>
            <person name="Bowers J.E."/>
            <person name="Van der Hulst R."/>
            <person name="Ayyampalayam S."/>
            <person name="Mercati F."/>
            <person name="Riccardi P."/>
            <person name="McKain M.R."/>
            <person name="Kakrana A."/>
            <person name="Tang H."/>
            <person name="Ray J."/>
            <person name="Groenendijk J."/>
            <person name="Arikit S."/>
            <person name="Mathioni S.M."/>
            <person name="Nakano M."/>
            <person name="Shan H."/>
            <person name="Telgmann-Rauber A."/>
            <person name="Kanno A."/>
            <person name="Yue Z."/>
            <person name="Chen H."/>
            <person name="Li W."/>
            <person name="Chen Y."/>
            <person name="Xu X."/>
            <person name="Zhang Y."/>
            <person name="Luo S."/>
            <person name="Chen H."/>
            <person name="Gao J."/>
            <person name="Mao Z."/>
            <person name="Pires J.C."/>
            <person name="Luo M."/>
            <person name="Kudrna D."/>
            <person name="Wing R.A."/>
            <person name="Meyers B.C."/>
            <person name="Yi K."/>
            <person name="Kong H."/>
            <person name="Lavrijsen P."/>
            <person name="Sunseri F."/>
            <person name="Falavigna A."/>
            <person name="Ye Y."/>
            <person name="Leebens-Mack J.H."/>
            <person name="Chen G."/>
        </authorList>
    </citation>
    <scope>NUCLEOTIDE SEQUENCE [LARGE SCALE GENOMIC DNA]</scope>
    <source>
        <strain evidence="3">cv. DH0086</strain>
    </source>
</reference>
<dbReference type="AlphaFoldDB" id="A0A5P1FNX4"/>
<proteinExistence type="predicted"/>
<evidence type="ECO:0000313" key="3">
    <source>
        <dbReference type="Proteomes" id="UP000243459"/>
    </source>
</evidence>
<evidence type="ECO:0000313" key="2">
    <source>
        <dbReference type="EMBL" id="ONK78659.1"/>
    </source>
</evidence>
<feature type="compositionally biased region" description="Basic and acidic residues" evidence="1">
    <location>
        <begin position="62"/>
        <end position="71"/>
    </location>
</feature>
<name>A0A5P1FNX4_ASPOF</name>
<feature type="compositionally biased region" description="Pro residues" evidence="1">
    <location>
        <begin position="11"/>
        <end position="25"/>
    </location>
</feature>
<dbReference type="EMBL" id="CM007382">
    <property type="protein sequence ID" value="ONK78659.1"/>
    <property type="molecule type" value="Genomic_DNA"/>
</dbReference>
<gene>
    <name evidence="2" type="ORF">A4U43_C02F21110</name>
</gene>
<evidence type="ECO:0000256" key="1">
    <source>
        <dbReference type="SAM" id="MobiDB-lite"/>
    </source>
</evidence>
<protein>
    <submittedName>
        <fullName evidence="2">Uncharacterized protein</fullName>
    </submittedName>
</protein>